<feature type="compositionally biased region" description="Gly residues" evidence="5">
    <location>
        <begin position="333"/>
        <end position="342"/>
    </location>
</feature>
<feature type="region of interest" description="Disordered" evidence="5">
    <location>
        <begin position="1"/>
        <end position="26"/>
    </location>
</feature>
<feature type="compositionally biased region" description="Low complexity" evidence="5">
    <location>
        <begin position="522"/>
        <end position="537"/>
    </location>
</feature>
<feature type="repeat" description="TPR" evidence="4">
    <location>
        <begin position="27"/>
        <end position="60"/>
    </location>
</feature>
<dbReference type="InterPro" id="IPR050498">
    <property type="entry name" value="Ycf3"/>
</dbReference>
<dbReference type="OrthoDB" id="3045089at2759"/>
<evidence type="ECO:0000256" key="2">
    <source>
        <dbReference type="ARBA" id="ARBA00022803"/>
    </source>
</evidence>
<dbReference type="Gene3D" id="3.30.40.10">
    <property type="entry name" value="Zinc/RING finger domain, C3HC4 (zinc finger)"/>
    <property type="match status" value="1"/>
</dbReference>
<dbReference type="Proteomes" id="UP000075714">
    <property type="component" value="Unassembled WGS sequence"/>
</dbReference>
<feature type="compositionally biased region" description="Basic and acidic residues" evidence="5">
    <location>
        <begin position="432"/>
        <end position="448"/>
    </location>
</feature>
<dbReference type="PROSITE" id="PS50089">
    <property type="entry name" value="ZF_RING_2"/>
    <property type="match status" value="1"/>
</dbReference>
<feature type="region of interest" description="Disordered" evidence="5">
    <location>
        <begin position="153"/>
        <end position="181"/>
    </location>
</feature>
<gene>
    <name evidence="7" type="ORF">GPECTOR_9g429</name>
</gene>
<dbReference type="EMBL" id="LSYV01000010">
    <property type="protein sequence ID" value="KXZ52385.1"/>
    <property type="molecule type" value="Genomic_DNA"/>
</dbReference>
<proteinExistence type="predicted"/>
<dbReference type="PROSITE" id="PS50005">
    <property type="entry name" value="TPR"/>
    <property type="match status" value="2"/>
</dbReference>
<feature type="compositionally biased region" description="Pro residues" evidence="5">
    <location>
        <begin position="616"/>
        <end position="625"/>
    </location>
</feature>
<dbReference type="SMART" id="SM00028">
    <property type="entry name" value="TPR"/>
    <property type="match status" value="3"/>
</dbReference>
<evidence type="ECO:0000313" key="7">
    <source>
        <dbReference type="EMBL" id="KXZ52385.1"/>
    </source>
</evidence>
<feature type="repeat" description="TPR" evidence="4">
    <location>
        <begin position="61"/>
        <end position="94"/>
    </location>
</feature>
<dbReference type="InterPro" id="IPR001841">
    <property type="entry name" value="Znf_RING"/>
</dbReference>
<protein>
    <recommendedName>
        <fullName evidence="6">RING-type domain-containing protein</fullName>
    </recommendedName>
</protein>
<feature type="compositionally biased region" description="Pro residues" evidence="5">
    <location>
        <begin position="585"/>
        <end position="595"/>
    </location>
</feature>
<feature type="compositionally biased region" description="Low complexity" evidence="5">
    <location>
        <begin position="153"/>
        <end position="163"/>
    </location>
</feature>
<dbReference type="InterPro" id="IPR011990">
    <property type="entry name" value="TPR-like_helical_dom_sf"/>
</dbReference>
<dbReference type="GO" id="GO:0005737">
    <property type="term" value="C:cytoplasm"/>
    <property type="evidence" value="ECO:0007669"/>
    <property type="project" value="UniProtKB-ARBA"/>
</dbReference>
<keyword evidence="3" id="KW-0863">Zinc-finger</keyword>
<dbReference type="GO" id="GO:0008270">
    <property type="term" value="F:zinc ion binding"/>
    <property type="evidence" value="ECO:0007669"/>
    <property type="project" value="UniProtKB-KW"/>
</dbReference>
<dbReference type="InterPro" id="IPR019734">
    <property type="entry name" value="TPR_rpt"/>
</dbReference>
<dbReference type="Pfam" id="PF13432">
    <property type="entry name" value="TPR_16"/>
    <property type="match status" value="1"/>
</dbReference>
<dbReference type="SUPFAM" id="SSF48452">
    <property type="entry name" value="TPR-like"/>
    <property type="match status" value="1"/>
</dbReference>
<sequence length="818" mass="79787">MGCSSSVHAAPANAADSEQGAKQPVTADSRLLRGQAYYAAGRTDEALKELNAAIAAWPDYSRAYLERGNVRLDQKDYTLALGDYDRALQLQGNLLQGYVMRCHTRLALQQFAEALADAREAEKLDPENAQVRALKARVRKAQAAAAAGVAVAPSGASSSGSVPSEEDAFAGADTPKSTPSPSVRKLCMVCMDAERECRLRPCFHAALCVECAEGLMARGYGCPICSSKIEQVERGTFMRTFTVEEAQGLVASARVGASPAPSPGKSPLGLGRRFVAGSVAGPSPLEHIAEVDEEAHEAADSAAAAAAATTAATTTAASDAAAPPARSSSAGSTDGGSSGGGGAPPPPVELDPHPLAARSSNTARGVAVAAAAALVPPGDAAADLAAEPMVAALVPRPPPLPGAVEVAGEEVAEAAVRPHSAGGGAAAAEAEAPSRAEEPGPAPERERCAGGGSGGEAAETVETAAEAAETAAAAASDDTAGSGCGGGGGDGDGDGVAARSSGDGAEAGARPESRRGEILRLPASSDSDSSGAAAQGAAEGGSGGPSAPQPTPARATAGGASVDDDDDDPFADGGDAISVSESPAAPSPPAPPPVAAAPAAAAAAADGEAATATLEAPPPPAPPTSSSPATADVDGGGGSSAAAEPPPGPFVIARVPSDEMAQALHAVAGPGGPLEAPAGERLGSGSGALSPGASATLANSLADWIDLHTDPSVEAGAGSCSGVGGGGGTLLQRSALSGQSFVGFGAFAQPKGPRVGTPVAAPAAGPLQVPAGPVAEGCLTPRLLGAGTCDKRIRRWPLCRALARAHLETASVSQPSDR</sequence>
<evidence type="ECO:0000313" key="8">
    <source>
        <dbReference type="Proteomes" id="UP000075714"/>
    </source>
</evidence>
<feature type="compositionally biased region" description="Basic and acidic residues" evidence="5">
    <location>
        <begin position="509"/>
        <end position="518"/>
    </location>
</feature>
<feature type="compositionally biased region" description="Low complexity" evidence="5">
    <location>
        <begin position="456"/>
        <end position="481"/>
    </location>
</feature>
<accession>A0A150GRC0</accession>
<dbReference type="PANTHER" id="PTHR44858:SF1">
    <property type="entry name" value="UDP-N-ACETYLGLUCOSAMINE--PEPTIDE N-ACETYLGLUCOSAMINYLTRANSFERASE SPINDLY-RELATED"/>
    <property type="match status" value="1"/>
</dbReference>
<evidence type="ECO:0000256" key="5">
    <source>
        <dbReference type="SAM" id="MobiDB-lite"/>
    </source>
</evidence>
<dbReference type="Gene3D" id="1.25.40.10">
    <property type="entry name" value="Tetratricopeptide repeat domain"/>
    <property type="match status" value="1"/>
</dbReference>
<dbReference type="Pfam" id="PF13920">
    <property type="entry name" value="zf-C3HC4_3"/>
    <property type="match status" value="1"/>
</dbReference>
<keyword evidence="1" id="KW-0677">Repeat</keyword>
<organism evidence="7 8">
    <name type="scientific">Gonium pectorale</name>
    <name type="common">Green alga</name>
    <dbReference type="NCBI Taxonomy" id="33097"/>
    <lineage>
        <taxon>Eukaryota</taxon>
        <taxon>Viridiplantae</taxon>
        <taxon>Chlorophyta</taxon>
        <taxon>core chlorophytes</taxon>
        <taxon>Chlorophyceae</taxon>
        <taxon>CS clade</taxon>
        <taxon>Chlamydomonadales</taxon>
        <taxon>Volvocaceae</taxon>
        <taxon>Gonium</taxon>
    </lineage>
</organism>
<dbReference type="PANTHER" id="PTHR44858">
    <property type="entry name" value="TETRATRICOPEPTIDE REPEAT PROTEIN 6"/>
    <property type="match status" value="1"/>
</dbReference>
<feature type="region of interest" description="Disordered" evidence="5">
    <location>
        <begin position="315"/>
        <end position="356"/>
    </location>
</feature>
<keyword evidence="3" id="KW-0862">Zinc</keyword>
<evidence type="ECO:0000256" key="1">
    <source>
        <dbReference type="ARBA" id="ARBA00022737"/>
    </source>
</evidence>
<feature type="domain" description="RING-type" evidence="6">
    <location>
        <begin position="187"/>
        <end position="226"/>
    </location>
</feature>
<keyword evidence="3" id="KW-0479">Metal-binding</keyword>
<feature type="compositionally biased region" description="Low complexity" evidence="5">
    <location>
        <begin position="315"/>
        <end position="332"/>
    </location>
</feature>
<evidence type="ECO:0000256" key="3">
    <source>
        <dbReference type="PROSITE-ProRule" id="PRU00175"/>
    </source>
</evidence>
<dbReference type="SUPFAM" id="SSF57850">
    <property type="entry name" value="RING/U-box"/>
    <property type="match status" value="1"/>
</dbReference>
<evidence type="ECO:0000256" key="4">
    <source>
        <dbReference type="PROSITE-ProRule" id="PRU00339"/>
    </source>
</evidence>
<dbReference type="InterPro" id="IPR013083">
    <property type="entry name" value="Znf_RING/FYVE/PHD"/>
</dbReference>
<feature type="region of interest" description="Disordered" evidence="5">
    <location>
        <begin position="415"/>
        <end position="655"/>
    </location>
</feature>
<dbReference type="AlphaFoldDB" id="A0A150GRC0"/>
<reference evidence="8" key="1">
    <citation type="journal article" date="2016" name="Nat. Commun.">
        <title>The Gonium pectorale genome demonstrates co-option of cell cycle regulation during the evolution of multicellularity.</title>
        <authorList>
            <person name="Hanschen E.R."/>
            <person name="Marriage T.N."/>
            <person name="Ferris P.J."/>
            <person name="Hamaji T."/>
            <person name="Toyoda A."/>
            <person name="Fujiyama A."/>
            <person name="Neme R."/>
            <person name="Noguchi H."/>
            <person name="Minakuchi Y."/>
            <person name="Suzuki M."/>
            <person name="Kawai-Toyooka H."/>
            <person name="Smith D.R."/>
            <person name="Sparks H."/>
            <person name="Anderson J."/>
            <person name="Bakaric R."/>
            <person name="Luria V."/>
            <person name="Karger A."/>
            <person name="Kirschner M.W."/>
            <person name="Durand P.M."/>
            <person name="Michod R.E."/>
            <person name="Nozaki H."/>
            <person name="Olson B.J."/>
        </authorList>
    </citation>
    <scope>NUCLEOTIDE SEQUENCE [LARGE SCALE GENOMIC DNA]</scope>
    <source>
        <strain evidence="8">NIES-2863</strain>
    </source>
</reference>
<name>A0A150GRC0_GONPE</name>
<keyword evidence="8" id="KW-1185">Reference proteome</keyword>
<dbReference type="SMART" id="SM00184">
    <property type="entry name" value="RING"/>
    <property type="match status" value="1"/>
</dbReference>
<evidence type="ECO:0000259" key="6">
    <source>
        <dbReference type="PROSITE" id="PS50089"/>
    </source>
</evidence>
<keyword evidence="2 4" id="KW-0802">TPR repeat</keyword>
<feature type="region of interest" description="Disordered" evidence="5">
    <location>
        <begin position="668"/>
        <end position="687"/>
    </location>
</feature>
<comment type="caution">
    <text evidence="7">The sequence shown here is derived from an EMBL/GenBank/DDBJ whole genome shotgun (WGS) entry which is preliminary data.</text>
</comment>
<feature type="compositionally biased region" description="Low complexity" evidence="5">
    <location>
        <begin position="596"/>
        <end position="615"/>
    </location>
</feature>
<feature type="compositionally biased region" description="Low complexity" evidence="5">
    <location>
        <begin position="495"/>
        <end position="504"/>
    </location>
</feature>